<feature type="transmembrane region" description="Helical" evidence="1">
    <location>
        <begin position="100"/>
        <end position="121"/>
    </location>
</feature>
<sequence>MYSHSRKIIVLLLSAFAIEFIVLVASNLSSIRSGKPVVAPPGANICPRRKLPLMFVVWIPIALFELLVLGLAVKVGLNYFHSIAASTVHIGGSRWLQVDLIFYISRSVLMCIVNLIVMLKLSYIASQLTMPLSSMLPIVLGCRLILNLRETYYQPFSGEMTLNSV</sequence>
<dbReference type="Proteomes" id="UP000053424">
    <property type="component" value="Unassembled WGS sequence"/>
</dbReference>
<dbReference type="HOGENOM" id="CLU_035509_14_0_1"/>
<proteinExistence type="predicted"/>
<dbReference type="OrthoDB" id="2638860at2759"/>
<feature type="transmembrane region" description="Helical" evidence="1">
    <location>
        <begin position="128"/>
        <end position="146"/>
    </location>
</feature>
<feature type="transmembrane region" description="Helical" evidence="1">
    <location>
        <begin position="6"/>
        <end position="25"/>
    </location>
</feature>
<protein>
    <submittedName>
        <fullName evidence="2">Uncharacterized protein</fullName>
    </submittedName>
</protein>
<evidence type="ECO:0000313" key="3">
    <source>
        <dbReference type="Proteomes" id="UP000053424"/>
    </source>
</evidence>
<evidence type="ECO:0000256" key="1">
    <source>
        <dbReference type="SAM" id="Phobius"/>
    </source>
</evidence>
<dbReference type="AlphaFoldDB" id="A0A0C2XFG4"/>
<gene>
    <name evidence="2" type="ORF">M413DRAFT_31497</name>
</gene>
<feature type="transmembrane region" description="Helical" evidence="1">
    <location>
        <begin position="55"/>
        <end position="80"/>
    </location>
</feature>
<organism evidence="2 3">
    <name type="scientific">Hebeloma cylindrosporum</name>
    <dbReference type="NCBI Taxonomy" id="76867"/>
    <lineage>
        <taxon>Eukaryota</taxon>
        <taxon>Fungi</taxon>
        <taxon>Dikarya</taxon>
        <taxon>Basidiomycota</taxon>
        <taxon>Agaricomycotina</taxon>
        <taxon>Agaricomycetes</taxon>
        <taxon>Agaricomycetidae</taxon>
        <taxon>Agaricales</taxon>
        <taxon>Agaricineae</taxon>
        <taxon>Hymenogastraceae</taxon>
        <taxon>Hebeloma</taxon>
    </lineage>
</organism>
<name>A0A0C2XFG4_HEBCY</name>
<accession>A0A0C2XFG4</accession>
<keyword evidence="1" id="KW-0812">Transmembrane</keyword>
<reference evidence="3" key="2">
    <citation type="submission" date="2015-01" db="EMBL/GenBank/DDBJ databases">
        <title>Evolutionary Origins and Diversification of the Mycorrhizal Mutualists.</title>
        <authorList>
            <consortium name="DOE Joint Genome Institute"/>
            <consortium name="Mycorrhizal Genomics Consortium"/>
            <person name="Kohler A."/>
            <person name="Kuo A."/>
            <person name="Nagy L.G."/>
            <person name="Floudas D."/>
            <person name="Copeland A."/>
            <person name="Barry K.W."/>
            <person name="Cichocki N."/>
            <person name="Veneault-Fourrey C."/>
            <person name="LaButti K."/>
            <person name="Lindquist E.A."/>
            <person name="Lipzen A."/>
            <person name="Lundell T."/>
            <person name="Morin E."/>
            <person name="Murat C."/>
            <person name="Riley R."/>
            <person name="Ohm R."/>
            <person name="Sun H."/>
            <person name="Tunlid A."/>
            <person name="Henrissat B."/>
            <person name="Grigoriev I.V."/>
            <person name="Hibbett D.S."/>
            <person name="Martin F."/>
        </authorList>
    </citation>
    <scope>NUCLEOTIDE SEQUENCE [LARGE SCALE GENOMIC DNA]</scope>
    <source>
        <strain evidence="3">h7</strain>
    </source>
</reference>
<reference evidence="2 3" key="1">
    <citation type="submission" date="2014-04" db="EMBL/GenBank/DDBJ databases">
        <authorList>
            <consortium name="DOE Joint Genome Institute"/>
            <person name="Kuo A."/>
            <person name="Gay G."/>
            <person name="Dore J."/>
            <person name="Kohler A."/>
            <person name="Nagy L.G."/>
            <person name="Floudas D."/>
            <person name="Copeland A."/>
            <person name="Barry K.W."/>
            <person name="Cichocki N."/>
            <person name="Veneault-Fourrey C."/>
            <person name="LaButti K."/>
            <person name="Lindquist E.A."/>
            <person name="Lipzen A."/>
            <person name="Lundell T."/>
            <person name="Morin E."/>
            <person name="Murat C."/>
            <person name="Sun H."/>
            <person name="Tunlid A."/>
            <person name="Henrissat B."/>
            <person name="Grigoriev I.V."/>
            <person name="Hibbett D.S."/>
            <person name="Martin F."/>
            <person name="Nordberg H.P."/>
            <person name="Cantor M.N."/>
            <person name="Hua S.X."/>
        </authorList>
    </citation>
    <scope>NUCLEOTIDE SEQUENCE [LARGE SCALE GENOMIC DNA]</scope>
    <source>
        <strain evidence="3">h7</strain>
    </source>
</reference>
<keyword evidence="3" id="KW-1185">Reference proteome</keyword>
<dbReference type="EMBL" id="KN831803">
    <property type="protein sequence ID" value="KIM36658.1"/>
    <property type="molecule type" value="Genomic_DNA"/>
</dbReference>
<evidence type="ECO:0000313" key="2">
    <source>
        <dbReference type="EMBL" id="KIM36658.1"/>
    </source>
</evidence>
<keyword evidence="1" id="KW-0472">Membrane</keyword>
<keyword evidence="1" id="KW-1133">Transmembrane helix</keyword>